<evidence type="ECO:0000313" key="2">
    <source>
        <dbReference type="EMBL" id="CAH2233595.1"/>
    </source>
</evidence>
<accession>A0A8S4RAL4</accession>
<dbReference type="AlphaFoldDB" id="A0A8S4RAL4"/>
<organism evidence="2 3">
    <name type="scientific">Pararge aegeria aegeria</name>
    <dbReference type="NCBI Taxonomy" id="348720"/>
    <lineage>
        <taxon>Eukaryota</taxon>
        <taxon>Metazoa</taxon>
        <taxon>Ecdysozoa</taxon>
        <taxon>Arthropoda</taxon>
        <taxon>Hexapoda</taxon>
        <taxon>Insecta</taxon>
        <taxon>Pterygota</taxon>
        <taxon>Neoptera</taxon>
        <taxon>Endopterygota</taxon>
        <taxon>Lepidoptera</taxon>
        <taxon>Glossata</taxon>
        <taxon>Ditrysia</taxon>
        <taxon>Papilionoidea</taxon>
        <taxon>Nymphalidae</taxon>
        <taxon>Satyrinae</taxon>
        <taxon>Satyrini</taxon>
        <taxon>Parargina</taxon>
        <taxon>Pararge</taxon>
    </lineage>
</organism>
<comment type="caution">
    <text evidence="2">The sequence shown here is derived from an EMBL/GenBank/DDBJ whole genome shotgun (WGS) entry which is preliminary data.</text>
</comment>
<dbReference type="Proteomes" id="UP000838756">
    <property type="component" value="Unassembled WGS sequence"/>
</dbReference>
<evidence type="ECO:0000313" key="3">
    <source>
        <dbReference type="Proteomes" id="UP000838756"/>
    </source>
</evidence>
<name>A0A8S4RAL4_9NEOP</name>
<keyword evidence="1" id="KW-0732">Signal</keyword>
<proteinExistence type="predicted"/>
<sequence length="89" mass="9788">MEALYTNKPTSKIIFLFTRMTFAAALVLLALCSAVHGGDPVFDPSTLMRLVLVPADAAVGSVIYRVRASDPDFDYPLHFELIGKPDLFK</sequence>
<feature type="chain" id="PRO_5035785261" evidence="1">
    <location>
        <begin position="38"/>
        <end position="89"/>
    </location>
</feature>
<dbReference type="OrthoDB" id="8188793at2759"/>
<feature type="signal peptide" evidence="1">
    <location>
        <begin position="1"/>
        <end position="37"/>
    </location>
</feature>
<protein>
    <submittedName>
        <fullName evidence="2">Jg16183 protein</fullName>
    </submittedName>
</protein>
<reference evidence="2" key="1">
    <citation type="submission" date="2022-03" db="EMBL/GenBank/DDBJ databases">
        <authorList>
            <person name="Lindestad O."/>
        </authorList>
    </citation>
    <scope>NUCLEOTIDE SEQUENCE</scope>
</reference>
<gene>
    <name evidence="2" type="primary">jg16183</name>
    <name evidence="2" type="ORF">PAEG_LOCUS11546</name>
</gene>
<dbReference type="EMBL" id="CAKXAJ010024984">
    <property type="protein sequence ID" value="CAH2233595.1"/>
    <property type="molecule type" value="Genomic_DNA"/>
</dbReference>
<evidence type="ECO:0000256" key="1">
    <source>
        <dbReference type="SAM" id="SignalP"/>
    </source>
</evidence>
<keyword evidence="3" id="KW-1185">Reference proteome</keyword>